<gene>
    <name evidence="2" type="ORF">ALQ29_05574</name>
</gene>
<sequence length="1233" mass="136385">MPMSQHPQDPHSKKPPALPNAKLASGPLNAPPTRADDLDLPYALFDPIDISHFPGESHYAFGLGIRQVDPYTKWGFEKWTNWSLFDSYALYFNDMTNHVAQANVFEENDRYKLTVIEERVPEGDVIVKGRVERVSGSQSWSLPRTMLVKKTRPGGRDIDPGDEYHSGLHMAIIGFPEGTPLTPDNIINGLTAKIELYENVRRNDLIELSYDGHILEHRVSEDEALGRTPIHIFIDRSIILLGSLKGNVTIRFTVTDVVLNPADEKFPYSKPYLLPSELDPNLLLAPLFLVNDIETFHVDWDTDNDSVFEVLTDIDRVSPRPVPPRLVHVFLSATLANKTKKVFALPPATDTNIGHVFITVDNDIIEQIIGGQFRLSFEWRESNGNVVKASGSHTIVVVGTPISMPPPTITPSELGQVDPTQNAIFGVPHYDPHNPGWLEVAILEHLLPGGGTIDWEDSLLAGPQGGTRTIPPADLARFEGKGTTYAYYTTHDGVTGQMRRSKKLPIQVGARTADMPPAELQGQIGNNVDPGDVVGDPRLALPYTGTRNKDVVSWSINGSGLGGSDNGSFPIDNGSAGRPLVFTVDRKILDLNNNGNLTITYALLRPGPPEVRLFSIPLDLTVGAGARLDRPIIEHASLYPDELNPRAALNGTRVIVKFRPMRLTDSINVAWHGANGFGSVDRTVQGNPATNEVSVDIDSRTIAKGLVDGGQDIQVQYSFFRGAFPFFSEIVHLRLLPLTGLPTPKIDDFDGYILDLSQLKPTARTRVSKWDFIYREQVMWLRYKGTDAYDRPFTHDTYDAAQVGTEVEINGINVATPYSEISTLKDGTTLTVEFWVSFAESPAKTTALRFGVRTYTIQSLPSTLPAPKFANLPGASVTINAVDYLHYAFVAVEYIGMNGTHWIDLEWRYPDGTKANILGKNGLDGGRVDFPIAADILAASLGKTIELRYIVTINGKQSPSYIQTLIVKALTYEQLPPPLINGTPPNGALDLRTYPGNALASVAHWDFARKNQRVWITCYSEGVDPLPVLSNYPITEIEASNGLVNKVVSRDWLDLLIVDKIQVICEVTFNGSQDRTTATRFPVVDYIVLNKWIKDFTPFTDNFLNNWVSKWPNTTLHREPNGNAFLRAAPLTGQGVNISKILTPTIGGYYRVTFNFRVDREAAIGGPTTVQIKLGTSIAVKKMFEIDRWEIYDMIVGPLPGGAFTAEISVNNPTTRGLYDFDNIRIQQRPFPA</sequence>
<dbReference type="EMBL" id="RBQF01000269">
    <property type="protein sequence ID" value="RMP05476.1"/>
    <property type="molecule type" value="Genomic_DNA"/>
</dbReference>
<evidence type="ECO:0000313" key="2">
    <source>
        <dbReference type="EMBL" id="RMP05476.1"/>
    </source>
</evidence>
<reference evidence="2 3" key="1">
    <citation type="submission" date="2018-08" db="EMBL/GenBank/DDBJ databases">
        <title>Recombination of ecologically and evolutionarily significant loci maintains genetic cohesion in the Pseudomonas syringae species complex.</title>
        <authorList>
            <person name="Dillon M."/>
            <person name="Thakur S."/>
            <person name="Almeida R.N.D."/>
            <person name="Weir B.S."/>
            <person name="Guttman D.S."/>
        </authorList>
    </citation>
    <scope>NUCLEOTIDE SEQUENCE [LARGE SCALE GENOMIC DNA]</scope>
    <source>
        <strain evidence="2 3">ICMP 3555</strain>
    </source>
</reference>
<evidence type="ECO:0000256" key="1">
    <source>
        <dbReference type="SAM" id="MobiDB-lite"/>
    </source>
</evidence>
<comment type="caution">
    <text evidence="2">The sequence shown here is derived from an EMBL/GenBank/DDBJ whole genome shotgun (WGS) entry which is preliminary data.</text>
</comment>
<evidence type="ECO:0000313" key="3">
    <source>
        <dbReference type="Proteomes" id="UP000276587"/>
    </source>
</evidence>
<keyword evidence="3" id="KW-1185">Reference proteome</keyword>
<dbReference type="Proteomes" id="UP000276587">
    <property type="component" value="Unassembled WGS sequence"/>
</dbReference>
<proteinExistence type="predicted"/>
<organism evidence="2 3">
    <name type="scientific">Pseudomonas marginalis pv. marginalis</name>
    <dbReference type="NCBI Taxonomy" id="97473"/>
    <lineage>
        <taxon>Bacteria</taxon>
        <taxon>Pseudomonadati</taxon>
        <taxon>Pseudomonadota</taxon>
        <taxon>Gammaproteobacteria</taxon>
        <taxon>Pseudomonadales</taxon>
        <taxon>Pseudomonadaceae</taxon>
        <taxon>Pseudomonas</taxon>
    </lineage>
</organism>
<name>A0A3M4AGV6_PSEMA</name>
<dbReference type="AlphaFoldDB" id="A0A3M4AGV6"/>
<protein>
    <submittedName>
        <fullName evidence="2">Uncharacterized protein</fullName>
    </submittedName>
</protein>
<accession>A0A3M4AGV6</accession>
<feature type="region of interest" description="Disordered" evidence="1">
    <location>
        <begin position="1"/>
        <end position="30"/>
    </location>
</feature>